<dbReference type="EMBL" id="KQ434919">
    <property type="protein sequence ID" value="KZC11465.1"/>
    <property type="molecule type" value="Genomic_DNA"/>
</dbReference>
<evidence type="ECO:0000256" key="1">
    <source>
        <dbReference type="SAM" id="MobiDB-lite"/>
    </source>
</evidence>
<evidence type="ECO:0000313" key="3">
    <source>
        <dbReference type="Proteomes" id="UP000076502"/>
    </source>
</evidence>
<feature type="compositionally biased region" description="Low complexity" evidence="1">
    <location>
        <begin position="59"/>
        <end position="72"/>
    </location>
</feature>
<name>A0A154PHY8_DUFNO</name>
<gene>
    <name evidence="2" type="ORF">WN55_03104</name>
</gene>
<accession>A0A154PHY8</accession>
<protein>
    <submittedName>
        <fullName evidence="2">Paired box protein Pax-6</fullName>
    </submittedName>
</protein>
<dbReference type="STRING" id="178035.A0A154PHY8"/>
<sequence length="160" mass="17256">MPYYTSGASSVMNCLPEYDDRGARWADVSQSDALHPSETRVSSINRVLRNLAAQKEQRQQQQQQQQGVSTVGVGVGAGSPAESVYDKLRILNGQTTGWPRPNPWYPSGAGSPFPSLQPSLSPSHCTTLPPDPADILHAKKAKISHVINDLRPTLGLAAQV</sequence>
<dbReference type="Proteomes" id="UP000076502">
    <property type="component" value="Unassembled WGS sequence"/>
</dbReference>
<proteinExistence type="predicted"/>
<feature type="region of interest" description="Disordered" evidence="1">
    <location>
        <begin position="55"/>
        <end position="76"/>
    </location>
</feature>
<dbReference type="AlphaFoldDB" id="A0A154PHY8"/>
<reference evidence="2 3" key="1">
    <citation type="submission" date="2015-07" db="EMBL/GenBank/DDBJ databases">
        <title>The genome of Dufourea novaeangliae.</title>
        <authorList>
            <person name="Pan H."/>
            <person name="Kapheim K."/>
        </authorList>
    </citation>
    <scope>NUCLEOTIDE SEQUENCE [LARGE SCALE GENOMIC DNA]</scope>
    <source>
        <strain evidence="2">0120121106</strain>
        <tissue evidence="2">Whole body</tissue>
    </source>
</reference>
<evidence type="ECO:0000313" key="2">
    <source>
        <dbReference type="EMBL" id="KZC11465.1"/>
    </source>
</evidence>
<keyword evidence="3" id="KW-1185">Reference proteome</keyword>
<dbReference type="OrthoDB" id="3225452at2759"/>
<organism evidence="2 3">
    <name type="scientific">Dufourea novaeangliae</name>
    <name type="common">Sweat bee</name>
    <dbReference type="NCBI Taxonomy" id="178035"/>
    <lineage>
        <taxon>Eukaryota</taxon>
        <taxon>Metazoa</taxon>
        <taxon>Ecdysozoa</taxon>
        <taxon>Arthropoda</taxon>
        <taxon>Hexapoda</taxon>
        <taxon>Insecta</taxon>
        <taxon>Pterygota</taxon>
        <taxon>Neoptera</taxon>
        <taxon>Endopterygota</taxon>
        <taxon>Hymenoptera</taxon>
        <taxon>Apocrita</taxon>
        <taxon>Aculeata</taxon>
        <taxon>Apoidea</taxon>
        <taxon>Anthophila</taxon>
        <taxon>Halictidae</taxon>
        <taxon>Rophitinae</taxon>
        <taxon>Dufourea</taxon>
    </lineage>
</organism>